<reference evidence="23 24" key="1">
    <citation type="submission" date="2019-07" db="EMBL/GenBank/DDBJ databases">
        <title>Whole genome shotgun sequence of Brevifollis gellanilyticus NBRC 108608.</title>
        <authorList>
            <person name="Hosoyama A."/>
            <person name="Uohara A."/>
            <person name="Ohji S."/>
            <person name="Ichikawa N."/>
        </authorList>
    </citation>
    <scope>NUCLEOTIDE SEQUENCE [LARGE SCALE GENOMIC DNA]</scope>
    <source>
        <strain evidence="23 24">NBRC 108608</strain>
    </source>
</reference>
<dbReference type="GO" id="GO:0051539">
    <property type="term" value="F:4 iron, 4 sulfur cluster binding"/>
    <property type="evidence" value="ECO:0007669"/>
    <property type="project" value="UniProtKB-KW"/>
</dbReference>
<keyword evidence="7" id="KW-0963">Cytoplasm</keyword>
<dbReference type="GO" id="GO:0016020">
    <property type="term" value="C:membrane"/>
    <property type="evidence" value="ECO:0007669"/>
    <property type="project" value="InterPro"/>
</dbReference>
<proteinExistence type="predicted"/>
<evidence type="ECO:0000259" key="22">
    <source>
        <dbReference type="PROSITE" id="PS50113"/>
    </source>
</evidence>
<dbReference type="PROSITE" id="PS50113">
    <property type="entry name" value="PAC"/>
    <property type="match status" value="1"/>
</dbReference>
<feature type="domain" description="PAS" evidence="21">
    <location>
        <begin position="18"/>
        <end position="70"/>
    </location>
</feature>
<dbReference type="CDD" id="cd16917">
    <property type="entry name" value="HATPase_UhpB-NarQ-NarX-like"/>
    <property type="match status" value="1"/>
</dbReference>
<evidence type="ECO:0000256" key="17">
    <source>
        <dbReference type="ARBA" id="ARBA00030800"/>
    </source>
</evidence>
<gene>
    <name evidence="23" type="ORF">BGE01nite_26620</name>
</gene>
<evidence type="ECO:0000256" key="11">
    <source>
        <dbReference type="ARBA" id="ARBA00022777"/>
    </source>
</evidence>
<dbReference type="Proteomes" id="UP000321577">
    <property type="component" value="Unassembled WGS sequence"/>
</dbReference>
<dbReference type="Gene3D" id="1.20.5.1930">
    <property type="match status" value="1"/>
</dbReference>
<dbReference type="EC" id="2.7.13.3" evidence="4"/>
<keyword evidence="8" id="KW-0808">Transferase</keyword>
<comment type="cofactor">
    <cofactor evidence="2">
        <name>[4Fe-4S] cluster</name>
        <dbReference type="ChEBI" id="CHEBI:49883"/>
    </cofactor>
</comment>
<keyword evidence="9" id="KW-0479">Metal-binding</keyword>
<dbReference type="InterPro" id="IPR000014">
    <property type="entry name" value="PAS"/>
</dbReference>
<evidence type="ECO:0000256" key="9">
    <source>
        <dbReference type="ARBA" id="ARBA00022723"/>
    </source>
</evidence>
<organism evidence="23 24">
    <name type="scientific">Brevifollis gellanilyticus</name>
    <dbReference type="NCBI Taxonomy" id="748831"/>
    <lineage>
        <taxon>Bacteria</taxon>
        <taxon>Pseudomonadati</taxon>
        <taxon>Verrucomicrobiota</taxon>
        <taxon>Verrucomicrobiia</taxon>
        <taxon>Verrucomicrobiales</taxon>
        <taxon>Verrucomicrobiaceae</taxon>
    </lineage>
</organism>
<feature type="domain" description="Histidine kinase" evidence="20">
    <location>
        <begin position="259"/>
        <end position="349"/>
    </location>
</feature>
<evidence type="ECO:0000256" key="2">
    <source>
        <dbReference type="ARBA" id="ARBA00001966"/>
    </source>
</evidence>
<dbReference type="SMART" id="SM00091">
    <property type="entry name" value="PAS"/>
    <property type="match status" value="1"/>
</dbReference>
<dbReference type="GO" id="GO:0005737">
    <property type="term" value="C:cytoplasm"/>
    <property type="evidence" value="ECO:0007669"/>
    <property type="project" value="UniProtKB-SubCell"/>
</dbReference>
<dbReference type="CDD" id="cd00130">
    <property type="entry name" value="PAS"/>
    <property type="match status" value="1"/>
</dbReference>
<evidence type="ECO:0000256" key="6">
    <source>
        <dbReference type="ARBA" id="ARBA00022485"/>
    </source>
</evidence>
<evidence type="ECO:0000313" key="24">
    <source>
        <dbReference type="Proteomes" id="UP000321577"/>
    </source>
</evidence>
<dbReference type="EMBL" id="BKAG01000017">
    <property type="protein sequence ID" value="GEP43371.1"/>
    <property type="molecule type" value="Genomic_DNA"/>
</dbReference>
<dbReference type="SMART" id="SM00387">
    <property type="entry name" value="HATPase_c"/>
    <property type="match status" value="1"/>
</dbReference>
<dbReference type="InterPro" id="IPR003594">
    <property type="entry name" value="HATPase_dom"/>
</dbReference>
<dbReference type="InterPro" id="IPR050482">
    <property type="entry name" value="Sensor_HK_TwoCompSys"/>
</dbReference>
<dbReference type="InterPro" id="IPR035965">
    <property type="entry name" value="PAS-like_dom_sf"/>
</dbReference>
<dbReference type="SUPFAM" id="SSF55874">
    <property type="entry name" value="ATPase domain of HSP90 chaperone/DNA topoisomerase II/histidine kinase"/>
    <property type="match status" value="1"/>
</dbReference>
<evidence type="ECO:0000256" key="12">
    <source>
        <dbReference type="ARBA" id="ARBA00022840"/>
    </source>
</evidence>
<dbReference type="InterPro" id="IPR000700">
    <property type="entry name" value="PAS-assoc_C"/>
</dbReference>
<evidence type="ECO:0000256" key="14">
    <source>
        <dbReference type="ARBA" id="ARBA00023012"/>
    </source>
</evidence>
<keyword evidence="15" id="KW-0411">Iron-sulfur</keyword>
<evidence type="ECO:0000256" key="8">
    <source>
        <dbReference type="ARBA" id="ARBA00022679"/>
    </source>
</evidence>
<protein>
    <recommendedName>
        <fullName evidence="5">Oxygen sensor histidine kinase NreB</fullName>
        <ecNumber evidence="4">2.7.13.3</ecNumber>
    </recommendedName>
    <alternativeName>
        <fullName evidence="17">Nitrogen regulation protein B</fullName>
    </alternativeName>
    <alternativeName>
        <fullName evidence="19">Sensor protein FixL</fullName>
    </alternativeName>
</protein>
<dbReference type="NCBIfam" id="TIGR00229">
    <property type="entry name" value="sensory_box"/>
    <property type="match status" value="1"/>
</dbReference>
<evidence type="ECO:0000256" key="13">
    <source>
        <dbReference type="ARBA" id="ARBA00023004"/>
    </source>
</evidence>
<dbReference type="Pfam" id="PF02518">
    <property type="entry name" value="HATPase_c"/>
    <property type="match status" value="1"/>
</dbReference>
<dbReference type="RefSeq" id="WP_146850949.1">
    <property type="nucleotide sequence ID" value="NZ_BKAG01000017.1"/>
</dbReference>
<dbReference type="GO" id="GO:0000155">
    <property type="term" value="F:phosphorelay sensor kinase activity"/>
    <property type="evidence" value="ECO:0007669"/>
    <property type="project" value="InterPro"/>
</dbReference>
<comment type="catalytic activity">
    <reaction evidence="1">
        <text>ATP + protein L-histidine = ADP + protein N-phospho-L-histidine.</text>
        <dbReference type="EC" id="2.7.13.3"/>
    </reaction>
</comment>
<dbReference type="GO" id="GO:0046983">
    <property type="term" value="F:protein dimerization activity"/>
    <property type="evidence" value="ECO:0007669"/>
    <property type="project" value="InterPro"/>
</dbReference>
<dbReference type="PROSITE" id="PS50109">
    <property type="entry name" value="HIS_KIN"/>
    <property type="match status" value="1"/>
</dbReference>
<dbReference type="GO" id="GO:0005524">
    <property type="term" value="F:ATP binding"/>
    <property type="evidence" value="ECO:0007669"/>
    <property type="project" value="UniProtKB-KW"/>
</dbReference>
<keyword evidence="12" id="KW-0067">ATP-binding</keyword>
<dbReference type="GO" id="GO:0006355">
    <property type="term" value="P:regulation of DNA-templated transcription"/>
    <property type="evidence" value="ECO:0007669"/>
    <property type="project" value="InterPro"/>
</dbReference>
<feature type="domain" description="PAC" evidence="22">
    <location>
        <begin position="95"/>
        <end position="145"/>
    </location>
</feature>
<dbReference type="PANTHER" id="PTHR24421">
    <property type="entry name" value="NITRATE/NITRITE SENSOR PROTEIN NARX-RELATED"/>
    <property type="match status" value="1"/>
</dbReference>
<evidence type="ECO:0000256" key="18">
    <source>
        <dbReference type="ARBA" id="ARBA00059827"/>
    </source>
</evidence>
<keyword evidence="11 23" id="KW-0418">Kinase</keyword>
<name>A0A512MAJ9_9BACT</name>
<keyword evidence="6" id="KW-0004">4Fe-4S</keyword>
<dbReference type="FunFam" id="3.30.450.20:FF:000060">
    <property type="entry name" value="Sensor protein FixL"/>
    <property type="match status" value="1"/>
</dbReference>
<dbReference type="Gene3D" id="3.30.565.10">
    <property type="entry name" value="Histidine kinase-like ATPase, C-terminal domain"/>
    <property type="match status" value="1"/>
</dbReference>
<dbReference type="InterPro" id="IPR011712">
    <property type="entry name" value="Sig_transdc_His_kin_sub3_dim/P"/>
</dbReference>
<evidence type="ECO:0000256" key="7">
    <source>
        <dbReference type="ARBA" id="ARBA00022490"/>
    </source>
</evidence>
<keyword evidence="10" id="KW-0547">Nucleotide-binding</keyword>
<evidence type="ECO:0000256" key="3">
    <source>
        <dbReference type="ARBA" id="ARBA00004496"/>
    </source>
</evidence>
<keyword evidence="14" id="KW-0902">Two-component regulatory system</keyword>
<dbReference type="Pfam" id="PF07730">
    <property type="entry name" value="HisKA_3"/>
    <property type="match status" value="1"/>
</dbReference>
<dbReference type="InterPro" id="IPR036890">
    <property type="entry name" value="HATPase_C_sf"/>
</dbReference>
<evidence type="ECO:0000259" key="20">
    <source>
        <dbReference type="PROSITE" id="PS50109"/>
    </source>
</evidence>
<comment type="function">
    <text evidence="16">Member of the two-component regulatory system NreB/NreC involved in the control of dissimilatory nitrate/nitrite reduction in response to oxygen. NreB functions as a direct oxygen sensor histidine kinase which is autophosphorylated, in the absence of oxygen, probably at the conserved histidine residue, and transfers its phosphate group probably to a conserved aspartate residue of NreC. NreB/NreC activates the expression of the nitrate (narGHJI) and nitrite (nir) reductase operons, as well as the putative nitrate transporter gene narT.</text>
</comment>
<evidence type="ECO:0000256" key="15">
    <source>
        <dbReference type="ARBA" id="ARBA00023014"/>
    </source>
</evidence>
<dbReference type="InterPro" id="IPR013767">
    <property type="entry name" value="PAS_fold"/>
</dbReference>
<dbReference type="SUPFAM" id="SSF55785">
    <property type="entry name" value="PYP-like sensor domain (PAS domain)"/>
    <property type="match status" value="1"/>
</dbReference>
<comment type="caution">
    <text evidence="23">The sequence shown here is derived from an EMBL/GenBank/DDBJ whole genome shotgun (WGS) entry which is preliminary data.</text>
</comment>
<evidence type="ECO:0000256" key="10">
    <source>
        <dbReference type="ARBA" id="ARBA00022741"/>
    </source>
</evidence>
<dbReference type="OrthoDB" id="179764at2"/>
<evidence type="ECO:0000256" key="1">
    <source>
        <dbReference type="ARBA" id="ARBA00000085"/>
    </source>
</evidence>
<dbReference type="Pfam" id="PF00989">
    <property type="entry name" value="PAS"/>
    <property type="match status" value="1"/>
</dbReference>
<evidence type="ECO:0000256" key="5">
    <source>
        <dbReference type="ARBA" id="ARBA00017322"/>
    </source>
</evidence>
<dbReference type="Gene3D" id="3.30.450.20">
    <property type="entry name" value="PAS domain"/>
    <property type="match status" value="1"/>
</dbReference>
<sequence>MSDPTPSIADLHRELEASQMRVHGILETAVNAIITISERGIIETVNAAAERIFGYTREEMIGQNVSMLMPTPYREQHDAYLANYRHTGQPKVIGIGREAIGKRKDGSTFPLDLSVGEVKLPTGRIFTGIIRDLTDRRKLEEKILSISEEEQARIGRDIHDDLCQQLAAIGCLTKVVYQRLTASNSPETLQLAEIARLITSANVRAREMSRGLIPVVLDAAGLMAALADLASSTERIFRISCPFRCDLPVEVADNKTATQLYRIAQEAVANAIKHSHAERIELSLELEDGMIVLTIRDNGRGMPEGDVRQGSGLGLLTMNHRARMIGGTLTIMPDPLGGTIVQCHAPDLSPHPSSDS</sequence>
<accession>A0A512MAJ9</accession>
<dbReference type="InterPro" id="IPR005467">
    <property type="entry name" value="His_kinase_dom"/>
</dbReference>
<comment type="function">
    <text evidence="18">Putative oxygen sensor; modulates the activity of FixJ, a transcriptional activator of nitrogen fixation fixK gene. FixL probably acts as a kinase that phosphorylates FixJ.</text>
</comment>
<keyword evidence="13" id="KW-0408">Iron</keyword>
<dbReference type="GO" id="GO:0046872">
    <property type="term" value="F:metal ion binding"/>
    <property type="evidence" value="ECO:0007669"/>
    <property type="project" value="UniProtKB-KW"/>
</dbReference>
<keyword evidence="24" id="KW-1185">Reference proteome</keyword>
<comment type="subcellular location">
    <subcellularLocation>
        <location evidence="3">Cytoplasm</location>
    </subcellularLocation>
</comment>
<dbReference type="PRINTS" id="PR00344">
    <property type="entry name" value="BCTRLSENSOR"/>
</dbReference>
<evidence type="ECO:0000256" key="4">
    <source>
        <dbReference type="ARBA" id="ARBA00012438"/>
    </source>
</evidence>
<dbReference type="PANTHER" id="PTHR24421:SF58">
    <property type="entry name" value="SIGNAL TRANSDUCTION HISTIDINE-PROTEIN KINASE_PHOSPHATASE UHPB"/>
    <property type="match status" value="1"/>
</dbReference>
<dbReference type="InterPro" id="IPR004358">
    <property type="entry name" value="Sig_transdc_His_kin-like_C"/>
</dbReference>
<dbReference type="AlphaFoldDB" id="A0A512MAJ9"/>
<evidence type="ECO:0000259" key="21">
    <source>
        <dbReference type="PROSITE" id="PS50112"/>
    </source>
</evidence>
<dbReference type="PROSITE" id="PS50112">
    <property type="entry name" value="PAS"/>
    <property type="match status" value="1"/>
</dbReference>
<evidence type="ECO:0000313" key="23">
    <source>
        <dbReference type="EMBL" id="GEP43371.1"/>
    </source>
</evidence>
<evidence type="ECO:0000256" key="16">
    <source>
        <dbReference type="ARBA" id="ARBA00024827"/>
    </source>
</evidence>
<evidence type="ECO:0000256" key="19">
    <source>
        <dbReference type="ARBA" id="ARBA00070616"/>
    </source>
</evidence>